<feature type="region of interest" description="Disordered" evidence="1">
    <location>
        <begin position="1"/>
        <end position="22"/>
    </location>
</feature>
<dbReference type="PANTHER" id="PTHR38048">
    <property type="entry name" value="EXPRESSED PROTEIN"/>
    <property type="match status" value="1"/>
</dbReference>
<organism evidence="3 4">
    <name type="scientific">Kribbella sancticallisti</name>
    <dbReference type="NCBI Taxonomy" id="460087"/>
    <lineage>
        <taxon>Bacteria</taxon>
        <taxon>Bacillati</taxon>
        <taxon>Actinomycetota</taxon>
        <taxon>Actinomycetes</taxon>
        <taxon>Propionibacteriales</taxon>
        <taxon>Kribbellaceae</taxon>
        <taxon>Kribbella</taxon>
    </lineage>
</organism>
<dbReference type="PANTHER" id="PTHR38048:SF2">
    <property type="entry name" value="HEMERYTHRIN-LIKE DOMAIN-CONTAINING PROTEIN"/>
    <property type="match status" value="1"/>
</dbReference>
<proteinExistence type="predicted"/>
<reference evidence="4" key="1">
    <citation type="journal article" date="2019" name="Int. J. Syst. Evol. Microbiol.">
        <title>The Global Catalogue of Microorganisms (GCM) 10K type strain sequencing project: providing services to taxonomists for standard genome sequencing and annotation.</title>
        <authorList>
            <consortium name="The Broad Institute Genomics Platform"/>
            <consortium name="The Broad Institute Genome Sequencing Center for Infectious Disease"/>
            <person name="Wu L."/>
            <person name="Ma J."/>
        </authorList>
    </citation>
    <scope>NUCLEOTIDE SEQUENCE [LARGE SCALE GENOMIC DNA]</scope>
    <source>
        <strain evidence="4">JCM 14969</strain>
    </source>
</reference>
<sequence length="231" mass="25967">MKSSSTGGPRTAPPDSSPPRTEEMAVIHRIFRRGFPMVADLVRRTPPGDTARADVIAAHLDFLLNGLHHHHSGEDEHIWPRLLERAAPQAELIGRMEKQHEVLAERSARVRTALAAWRETPAGGEGLATALDEFTDALLEHLDDEEANVVPLIRAHITADEWRRLGQETFEKFTNPEKLIATGTLEDVATPEEAEWFTGDLPLPIRVMWRLHGRRHYARYVARLRGTAGRP</sequence>
<dbReference type="Pfam" id="PF01814">
    <property type="entry name" value="Hemerythrin"/>
    <property type="match status" value="1"/>
</dbReference>
<protein>
    <recommendedName>
        <fullName evidence="2">Hemerythrin-like domain-containing protein</fullName>
    </recommendedName>
</protein>
<evidence type="ECO:0000313" key="3">
    <source>
        <dbReference type="EMBL" id="GAA1574936.1"/>
    </source>
</evidence>
<evidence type="ECO:0000313" key="4">
    <source>
        <dbReference type="Proteomes" id="UP001500393"/>
    </source>
</evidence>
<dbReference type="InterPro" id="IPR053206">
    <property type="entry name" value="Dimeric_xanthone_biosynth"/>
</dbReference>
<dbReference type="EMBL" id="BAAAOS010000019">
    <property type="protein sequence ID" value="GAA1574936.1"/>
    <property type="molecule type" value="Genomic_DNA"/>
</dbReference>
<dbReference type="Gene3D" id="1.20.120.520">
    <property type="entry name" value="nmb1532 protein domain like"/>
    <property type="match status" value="1"/>
</dbReference>
<gene>
    <name evidence="3" type="ORF">GCM10009789_30490</name>
</gene>
<dbReference type="RefSeq" id="WP_344214177.1">
    <property type="nucleotide sequence ID" value="NZ_BAAAOS010000019.1"/>
</dbReference>
<evidence type="ECO:0000256" key="1">
    <source>
        <dbReference type="SAM" id="MobiDB-lite"/>
    </source>
</evidence>
<dbReference type="InterPro" id="IPR012312">
    <property type="entry name" value="Hemerythrin-like"/>
</dbReference>
<dbReference type="Proteomes" id="UP001500393">
    <property type="component" value="Unassembled WGS sequence"/>
</dbReference>
<name>A0ABP4PA77_9ACTN</name>
<accession>A0ABP4PA77</accession>
<comment type="caution">
    <text evidence="3">The sequence shown here is derived from an EMBL/GenBank/DDBJ whole genome shotgun (WGS) entry which is preliminary data.</text>
</comment>
<evidence type="ECO:0000259" key="2">
    <source>
        <dbReference type="Pfam" id="PF01814"/>
    </source>
</evidence>
<feature type="domain" description="Hemerythrin-like" evidence="2">
    <location>
        <begin position="22"/>
        <end position="153"/>
    </location>
</feature>
<dbReference type="CDD" id="cd12108">
    <property type="entry name" value="Hr-like"/>
    <property type="match status" value="1"/>
</dbReference>
<keyword evidence="4" id="KW-1185">Reference proteome</keyword>